<organism evidence="1 2">
    <name type="scientific">Staphylococcus haemolyticus</name>
    <dbReference type="NCBI Taxonomy" id="1283"/>
    <lineage>
        <taxon>Bacteria</taxon>
        <taxon>Bacillati</taxon>
        <taxon>Bacillota</taxon>
        <taxon>Bacilli</taxon>
        <taxon>Bacillales</taxon>
        <taxon>Staphylococcaceae</taxon>
        <taxon>Staphylococcus</taxon>
    </lineage>
</organism>
<accession>A0A2K0AXD3</accession>
<dbReference type="EMBL" id="LORN02000007">
    <property type="protein sequence ID" value="PNN29658.1"/>
    <property type="molecule type" value="Genomic_DNA"/>
</dbReference>
<sequence>MLYDYGKGDDRTVPKNVSKAYLDQTNLRKKAINQTLDYLVETNQIEQYEILRQHRDSIRKEADIASQINEELEIPTPTEQGSFY</sequence>
<dbReference type="Proteomes" id="UP000053523">
    <property type="component" value="Unassembled WGS sequence"/>
</dbReference>
<protein>
    <submittedName>
        <fullName evidence="1">Uncharacterized protein</fullName>
    </submittedName>
</protein>
<evidence type="ECO:0000313" key="1">
    <source>
        <dbReference type="EMBL" id="PNN29658.1"/>
    </source>
</evidence>
<comment type="caution">
    <text evidence="1">The sequence shown here is derived from an EMBL/GenBank/DDBJ whole genome shotgun (WGS) entry which is preliminary data.</text>
</comment>
<evidence type="ECO:0000313" key="2">
    <source>
        <dbReference type="Proteomes" id="UP000053523"/>
    </source>
</evidence>
<reference evidence="1 2" key="1">
    <citation type="submission" date="2017-12" db="EMBL/GenBank/DDBJ databases">
        <title>FDA dAtabase for Regulatory Grade micrObial Sequences (FDA-ARGOS): Supporting development and validation of Infectious Disease Dx tests.</title>
        <authorList>
            <person name="Hoffmann M."/>
            <person name="Allard M."/>
            <person name="Evans P."/>
            <person name="Brown E."/>
            <person name="Tallon L."/>
            <person name="Sadzewicz L."/>
            <person name="Sengamalay N."/>
            <person name="Ott S."/>
            <person name="Godinez A."/>
            <person name="Nagaraj S."/>
            <person name="Vavikolanu K."/>
            <person name="Aluvathingal J."/>
            <person name="Nadendla S."/>
            <person name="Sichtig H."/>
        </authorList>
    </citation>
    <scope>NUCLEOTIDE SEQUENCE [LARGE SCALE GENOMIC DNA]</scope>
    <source>
        <strain evidence="1 2">FDAARGOS_148</strain>
    </source>
</reference>
<gene>
    <name evidence="1" type="ORF">AL503_002425</name>
</gene>
<dbReference type="AlphaFoldDB" id="A0A2K0AXD3"/>
<name>A0A2K0AXD3_STAHA</name>
<proteinExistence type="predicted"/>